<organism evidence="3 4">
    <name type="scientific">Pinctada imbricata</name>
    <name type="common">Atlantic pearl-oyster</name>
    <name type="synonym">Pinctada martensii</name>
    <dbReference type="NCBI Taxonomy" id="66713"/>
    <lineage>
        <taxon>Eukaryota</taxon>
        <taxon>Metazoa</taxon>
        <taxon>Spiralia</taxon>
        <taxon>Lophotrochozoa</taxon>
        <taxon>Mollusca</taxon>
        <taxon>Bivalvia</taxon>
        <taxon>Autobranchia</taxon>
        <taxon>Pteriomorphia</taxon>
        <taxon>Pterioida</taxon>
        <taxon>Pterioidea</taxon>
        <taxon>Pteriidae</taxon>
        <taxon>Pinctada</taxon>
    </lineage>
</organism>
<dbReference type="PANTHER" id="PTHR31516">
    <property type="entry name" value="STABILIZER OF AXONEMAL MICROTUBULES 2"/>
    <property type="match status" value="1"/>
</dbReference>
<proteinExistence type="inferred from homology"/>
<gene>
    <name evidence="3" type="ORF">FSP39_003976</name>
</gene>
<sequence>MSICEADILAEQFPDNVSVSDLCECGKCKRRKPNITIQKSKVPFPESDYARTYKAVENPRPRSSKRPADESPRMRPMYSAPMSFSTNQRDDFKNLGRVERTKPIIPEQNYEQLNVPVESTTSYKNEFFAKPLHQEVRRSEPRGTYVSSDAKFDDHTTNKEHFKKWLSQPVTKFTELPSFTGSILFPEREKLPSSETKNQFKGEYARRPSAIRLADANIQMDGDMLLNTTNQDTYKSFPPGDHRAERIVKEPSLQASKIKGKFQSETQNRHDFPAYRNTQTLRARMAEPAPDTIDLKFDNKTSFSTEQRTIYRGHDILKNPVPRPIRHDMEEYQKPTVKFETETSNKRDFQPIDVTANRSMRAIPPYQSLGVPDAKFDDRTMFKEFFKTYSPTQRVRYGDFHENRPYVPPVDKFEGVSTTKTTFIPKKYEPTPAFKPETQSIDTSGRMEFSTVHKDTYTKPKVKPCRAKIFLIQKELMKQKAALAAK</sequence>
<comment type="caution">
    <text evidence="3">The sequence shown here is derived from an EMBL/GenBank/DDBJ whole genome shotgun (WGS) entry which is preliminary data.</text>
</comment>
<evidence type="ECO:0008006" key="5">
    <source>
        <dbReference type="Google" id="ProtNLM"/>
    </source>
</evidence>
<dbReference type="PANTHER" id="PTHR31516:SF18">
    <property type="entry name" value="TRANSLATION INITIATION FACTOR IF-2"/>
    <property type="match status" value="1"/>
</dbReference>
<accession>A0AA88YVQ9</accession>
<dbReference type="EMBL" id="VSWD01000002">
    <property type="protein sequence ID" value="KAK3106960.1"/>
    <property type="molecule type" value="Genomic_DNA"/>
</dbReference>
<comment type="similarity">
    <text evidence="1">Belongs to the FAM154 family.</text>
</comment>
<dbReference type="GO" id="GO:0005856">
    <property type="term" value="C:cytoskeleton"/>
    <property type="evidence" value="ECO:0007669"/>
    <property type="project" value="TreeGrafter"/>
</dbReference>
<evidence type="ECO:0000313" key="3">
    <source>
        <dbReference type="EMBL" id="KAK3106960.1"/>
    </source>
</evidence>
<dbReference type="Proteomes" id="UP001186944">
    <property type="component" value="Unassembled WGS sequence"/>
</dbReference>
<protein>
    <recommendedName>
        <fullName evidence="5">Stabilizer of axonemal microtubules 2</fullName>
    </recommendedName>
</protein>
<evidence type="ECO:0000256" key="2">
    <source>
        <dbReference type="SAM" id="MobiDB-lite"/>
    </source>
</evidence>
<evidence type="ECO:0000256" key="1">
    <source>
        <dbReference type="ARBA" id="ARBA00008738"/>
    </source>
</evidence>
<dbReference type="InterPro" id="IPR033336">
    <property type="entry name" value="SAXO1/2"/>
</dbReference>
<feature type="region of interest" description="Disordered" evidence="2">
    <location>
        <begin position="48"/>
        <end position="89"/>
    </location>
</feature>
<dbReference type="AlphaFoldDB" id="A0AA88YVQ9"/>
<keyword evidence="4" id="KW-1185">Reference proteome</keyword>
<name>A0AA88YVQ9_PINIB</name>
<evidence type="ECO:0000313" key="4">
    <source>
        <dbReference type="Proteomes" id="UP001186944"/>
    </source>
</evidence>
<reference evidence="3" key="1">
    <citation type="submission" date="2019-08" db="EMBL/GenBank/DDBJ databases">
        <title>The improved chromosome-level genome for the pearl oyster Pinctada fucata martensii using PacBio sequencing and Hi-C.</title>
        <authorList>
            <person name="Zheng Z."/>
        </authorList>
    </citation>
    <scope>NUCLEOTIDE SEQUENCE</scope>
    <source>
        <strain evidence="3">ZZ-2019</strain>
        <tissue evidence="3">Adductor muscle</tissue>
    </source>
</reference>
<dbReference type="GO" id="GO:0008017">
    <property type="term" value="F:microtubule binding"/>
    <property type="evidence" value="ECO:0007669"/>
    <property type="project" value="InterPro"/>
</dbReference>